<keyword evidence="3" id="KW-1185">Reference proteome</keyword>
<dbReference type="Pfam" id="PF11292">
    <property type="entry name" value="DUF3093"/>
    <property type="match status" value="1"/>
</dbReference>
<evidence type="ECO:0000313" key="2">
    <source>
        <dbReference type="EMBL" id="MBA8828564.1"/>
    </source>
</evidence>
<organism evidence="2 3">
    <name type="scientific">Alpinimonas psychrophila</name>
    <dbReference type="NCBI Taxonomy" id="748908"/>
    <lineage>
        <taxon>Bacteria</taxon>
        <taxon>Bacillati</taxon>
        <taxon>Actinomycetota</taxon>
        <taxon>Actinomycetes</taxon>
        <taxon>Micrococcales</taxon>
        <taxon>Microbacteriaceae</taxon>
        <taxon>Alpinimonas</taxon>
    </lineage>
</organism>
<feature type="transmembrane region" description="Helical" evidence="1">
    <location>
        <begin position="12"/>
        <end position="30"/>
    </location>
</feature>
<dbReference type="RefSeq" id="WP_182483965.1">
    <property type="nucleotide sequence ID" value="NZ_JACGWU010000001.1"/>
</dbReference>
<evidence type="ECO:0008006" key="4">
    <source>
        <dbReference type="Google" id="ProtNLM"/>
    </source>
</evidence>
<feature type="transmembrane region" description="Helical" evidence="1">
    <location>
        <begin position="36"/>
        <end position="54"/>
    </location>
</feature>
<evidence type="ECO:0000256" key="1">
    <source>
        <dbReference type="SAM" id="Phobius"/>
    </source>
</evidence>
<protein>
    <recommendedName>
        <fullName evidence="4">DUF3093 domain-containing protein</fullName>
    </recommendedName>
</protein>
<keyword evidence="1" id="KW-1133">Transmembrane helix</keyword>
<reference evidence="2 3" key="1">
    <citation type="submission" date="2020-07" db="EMBL/GenBank/DDBJ databases">
        <title>Sequencing the genomes of 1000 actinobacteria strains.</title>
        <authorList>
            <person name="Klenk H.-P."/>
        </authorList>
    </citation>
    <scope>NUCLEOTIDE SEQUENCE [LARGE SCALE GENOMIC DNA]</scope>
    <source>
        <strain evidence="2 3">DSM 23737</strain>
    </source>
</reference>
<proteinExistence type="predicted"/>
<dbReference type="InterPro" id="IPR021443">
    <property type="entry name" value="DUF3093"/>
</dbReference>
<name>A0A7W3JSR0_9MICO</name>
<comment type="caution">
    <text evidence="2">The sequence shown here is derived from an EMBL/GenBank/DDBJ whole genome shotgun (WGS) entry which is preliminary data.</text>
</comment>
<dbReference type="EMBL" id="JACGWU010000001">
    <property type="protein sequence ID" value="MBA8828564.1"/>
    <property type="molecule type" value="Genomic_DNA"/>
</dbReference>
<keyword evidence="1" id="KW-0812">Transmembrane</keyword>
<dbReference type="Proteomes" id="UP000524237">
    <property type="component" value="Unassembled WGS sequence"/>
</dbReference>
<dbReference type="AlphaFoldDB" id="A0A7W3JSR0"/>
<keyword evidence="1" id="KW-0472">Membrane</keyword>
<evidence type="ECO:0000313" key="3">
    <source>
        <dbReference type="Proteomes" id="UP000524237"/>
    </source>
</evidence>
<sequence>MTTYREVMRPAFWLYIAAILIIPAIVLVLAPINMLFGIILSVVVYAVIVLLMIFKSPSIELTETALRVGKASIPRSELGAASGFSGTYAIEQRGTKLDGRAWLMFTGWVDPVVRIDIIDPLDPVPYWLISTRHPEEFVAALRSQR</sequence>
<accession>A0A7W3JSR0</accession>
<gene>
    <name evidence="2" type="ORF">FB555_000635</name>
</gene>